<keyword evidence="2" id="KW-1185">Reference proteome</keyword>
<dbReference type="Proteomes" id="UP000322873">
    <property type="component" value="Unassembled WGS sequence"/>
</dbReference>
<evidence type="ECO:0000313" key="1">
    <source>
        <dbReference type="EMBL" id="KAA8569412.1"/>
    </source>
</evidence>
<dbReference type="AlphaFoldDB" id="A0A5M9JNP7"/>
<dbReference type="EMBL" id="VICG01000008">
    <property type="protein sequence ID" value="KAA8569412.1"/>
    <property type="molecule type" value="Genomic_DNA"/>
</dbReference>
<accession>A0A5M9JNP7</accession>
<sequence length="172" mass="19256">MNTKELCLLNICWLSSSRDLGFGVLSAVKASHPACVHLNGESWPRLMNPLLPRYLGKSEDRLNDSFSMFQDLKRTIALTCDNEDKDDGIGKMSFKSAMPIKLCRALKYLPALVACKLFFTGKIPRMGLGIEKIEWYGTVWDGTVKSLVVGSCAMPPELFEILKSQAAIWHTR</sequence>
<evidence type="ECO:0000313" key="2">
    <source>
        <dbReference type="Proteomes" id="UP000322873"/>
    </source>
</evidence>
<protein>
    <submittedName>
        <fullName evidence="1">Uncharacterized protein</fullName>
    </submittedName>
</protein>
<comment type="caution">
    <text evidence="1">The sequence shown here is derived from an EMBL/GenBank/DDBJ whole genome shotgun (WGS) entry which is preliminary data.</text>
</comment>
<reference evidence="1 2" key="1">
    <citation type="submission" date="2019-06" db="EMBL/GenBank/DDBJ databases">
        <title>Genome Sequence of the Brown Rot Fungal Pathogen Monilinia fructicola.</title>
        <authorList>
            <person name="De Miccolis Angelini R.M."/>
            <person name="Landi L."/>
            <person name="Abate D."/>
            <person name="Pollastro S."/>
            <person name="Romanazzi G."/>
            <person name="Faretra F."/>
        </authorList>
    </citation>
    <scope>NUCLEOTIDE SEQUENCE [LARGE SCALE GENOMIC DNA]</scope>
    <source>
        <strain evidence="1 2">Mfrc123</strain>
    </source>
</reference>
<proteinExistence type="predicted"/>
<gene>
    <name evidence="1" type="ORF">EYC84_001052</name>
</gene>
<name>A0A5M9JNP7_MONFR</name>
<organism evidence="1 2">
    <name type="scientific">Monilinia fructicola</name>
    <name type="common">Brown rot fungus</name>
    <name type="synonym">Ciboria fructicola</name>
    <dbReference type="NCBI Taxonomy" id="38448"/>
    <lineage>
        <taxon>Eukaryota</taxon>
        <taxon>Fungi</taxon>
        <taxon>Dikarya</taxon>
        <taxon>Ascomycota</taxon>
        <taxon>Pezizomycotina</taxon>
        <taxon>Leotiomycetes</taxon>
        <taxon>Helotiales</taxon>
        <taxon>Sclerotiniaceae</taxon>
        <taxon>Monilinia</taxon>
    </lineage>
</organism>